<dbReference type="InterPro" id="IPR011009">
    <property type="entry name" value="Kinase-like_dom_sf"/>
</dbReference>
<dbReference type="PANTHER" id="PTHR21310">
    <property type="entry name" value="AMINOGLYCOSIDE PHOSPHOTRANSFERASE-RELATED-RELATED"/>
    <property type="match status" value="1"/>
</dbReference>
<keyword evidence="3" id="KW-1185">Reference proteome</keyword>
<feature type="domain" description="Aminoglycoside phosphotransferase" evidence="1">
    <location>
        <begin position="59"/>
        <end position="248"/>
    </location>
</feature>
<evidence type="ECO:0000313" key="3">
    <source>
        <dbReference type="Proteomes" id="UP001219355"/>
    </source>
</evidence>
<evidence type="ECO:0000259" key="1">
    <source>
        <dbReference type="Pfam" id="PF01636"/>
    </source>
</evidence>
<dbReference type="EMBL" id="CP120628">
    <property type="protein sequence ID" value="WEW59036.1"/>
    <property type="molecule type" value="Genomic_DNA"/>
</dbReference>
<organism evidence="2 3">
    <name type="scientific">Emydomyces testavorans</name>
    <dbReference type="NCBI Taxonomy" id="2070801"/>
    <lineage>
        <taxon>Eukaryota</taxon>
        <taxon>Fungi</taxon>
        <taxon>Dikarya</taxon>
        <taxon>Ascomycota</taxon>
        <taxon>Pezizomycotina</taxon>
        <taxon>Eurotiomycetes</taxon>
        <taxon>Eurotiomycetidae</taxon>
        <taxon>Onygenales</taxon>
        <taxon>Nannizziopsiaceae</taxon>
        <taxon>Emydomyces</taxon>
    </lineage>
</organism>
<dbReference type="PANTHER" id="PTHR21310:SF58">
    <property type="entry name" value="AMINOGLYCOSIDE PHOSPHOTRANSFERASE DOMAIN-CONTAINING PROTEIN"/>
    <property type="match status" value="1"/>
</dbReference>
<dbReference type="InterPro" id="IPR002575">
    <property type="entry name" value="Aminoglycoside_PTrfase"/>
</dbReference>
<proteinExistence type="predicted"/>
<name>A0AAF0IJU3_9EURO</name>
<dbReference type="Gene3D" id="3.90.1200.10">
    <property type="match status" value="1"/>
</dbReference>
<protein>
    <recommendedName>
        <fullName evidence="1">Aminoglycoside phosphotransferase domain-containing protein</fullName>
    </recommendedName>
</protein>
<dbReference type="CDD" id="cd05120">
    <property type="entry name" value="APH_ChoK_like"/>
    <property type="match status" value="1"/>
</dbReference>
<evidence type="ECO:0000313" key="2">
    <source>
        <dbReference type="EMBL" id="WEW59036.1"/>
    </source>
</evidence>
<dbReference type="Proteomes" id="UP001219355">
    <property type="component" value="Chromosome 2"/>
</dbReference>
<gene>
    <name evidence="2" type="ORF">PRK78_004504</name>
</gene>
<dbReference type="InterPro" id="IPR051678">
    <property type="entry name" value="AGP_Transferase"/>
</dbReference>
<dbReference type="Pfam" id="PF01636">
    <property type="entry name" value="APH"/>
    <property type="match status" value="1"/>
</dbReference>
<reference evidence="2" key="1">
    <citation type="submission" date="2023-03" db="EMBL/GenBank/DDBJ databases">
        <title>Emydomyces testavorans Genome Sequence.</title>
        <authorList>
            <person name="Hoyer L."/>
        </authorList>
    </citation>
    <scope>NUCLEOTIDE SEQUENCE</scope>
    <source>
        <strain evidence="2">16-2883</strain>
    </source>
</reference>
<dbReference type="AlphaFoldDB" id="A0AAF0IJU3"/>
<dbReference type="SUPFAM" id="SSF56112">
    <property type="entry name" value="Protein kinase-like (PK-like)"/>
    <property type="match status" value="1"/>
</dbReference>
<accession>A0AAF0IJU3</accession>
<sequence length="268" mass="30451">MQSFDSQGSQSSQLSMLCRTSHLTLALDHAAEVIHSMGSRTVVRYGKDKVIKSGRLNVNEADTLRFVAANTSIPVPRVHEVRHSAEGCKSAIVMDYMPGIPLEEAWKSFSHDQKIAVTREIGAYVSQLRCLKGSYIGGVNRGKVTVGRHDRVYGGPFENEKLFNEFLRSMIVKGAPSTLRHYAGACLKEDHEIVFTHADLAPRNILVDEHGRVSAILDWEDAGWYPEYWEHYRALRDLRPMPDWPEYFHYMLPQSYEAEFINQAPLED</sequence>